<accession>A0A0D2WMZ8</accession>
<dbReference type="PANTHER" id="PTHR43066:SF1">
    <property type="entry name" value="RHOMBOID PROTEIN 2"/>
    <property type="match status" value="1"/>
</dbReference>
<dbReference type="OrthoDB" id="10257275at2759"/>
<dbReference type="Pfam" id="PF01694">
    <property type="entry name" value="Rhomboid"/>
    <property type="match status" value="1"/>
</dbReference>
<dbReference type="eggNOG" id="KOG2632">
    <property type="taxonomic scope" value="Eukaryota"/>
</dbReference>
<feature type="transmembrane region" description="Helical" evidence="9">
    <location>
        <begin position="95"/>
        <end position="117"/>
    </location>
</feature>
<comment type="subcellular location">
    <subcellularLocation>
        <location evidence="1">Membrane</location>
        <topology evidence="1">Multi-pass membrane protein</topology>
    </subcellularLocation>
</comment>
<protein>
    <recommendedName>
        <fullName evidence="10">Peptidase S54 rhomboid domain-containing protein</fullName>
    </recommendedName>
</protein>
<dbReference type="PhylomeDB" id="A0A0D2WMZ8"/>
<organism evidence="11 12">
    <name type="scientific">Capsaspora owczarzaki (strain ATCC 30864)</name>
    <dbReference type="NCBI Taxonomy" id="595528"/>
    <lineage>
        <taxon>Eukaryota</taxon>
        <taxon>Filasterea</taxon>
        <taxon>Capsaspora</taxon>
    </lineage>
</organism>
<dbReference type="STRING" id="595528.A0A0D2WMZ8"/>
<evidence type="ECO:0000256" key="9">
    <source>
        <dbReference type="SAM" id="Phobius"/>
    </source>
</evidence>
<evidence type="ECO:0000256" key="4">
    <source>
        <dbReference type="ARBA" id="ARBA00022692"/>
    </source>
</evidence>
<evidence type="ECO:0000313" key="12">
    <source>
        <dbReference type="Proteomes" id="UP000008743"/>
    </source>
</evidence>
<comment type="similarity">
    <text evidence="2">Belongs to the peptidase S54 family.</text>
</comment>
<keyword evidence="5" id="KW-0378">Hydrolase</keyword>
<evidence type="ECO:0000256" key="5">
    <source>
        <dbReference type="ARBA" id="ARBA00022801"/>
    </source>
</evidence>
<dbReference type="GO" id="GO:0004252">
    <property type="term" value="F:serine-type endopeptidase activity"/>
    <property type="evidence" value="ECO:0007669"/>
    <property type="project" value="InterPro"/>
</dbReference>
<feature type="domain" description="Peptidase S54 rhomboid" evidence="10">
    <location>
        <begin position="49"/>
        <end position="199"/>
    </location>
</feature>
<keyword evidence="6 9" id="KW-1133">Transmembrane helix</keyword>
<proteinExistence type="inferred from homology"/>
<dbReference type="AlphaFoldDB" id="A0A0D2WMZ8"/>
<feature type="region of interest" description="Disordered" evidence="8">
    <location>
        <begin position="292"/>
        <end position="379"/>
    </location>
</feature>
<name>A0A0D2WMZ8_CAPO3</name>
<feature type="transmembrane region" description="Helical" evidence="9">
    <location>
        <begin position="155"/>
        <end position="175"/>
    </location>
</feature>
<keyword evidence="3" id="KW-0645">Protease</keyword>
<dbReference type="EMBL" id="KE346363">
    <property type="protein sequence ID" value="KJE92390.1"/>
    <property type="molecule type" value="Genomic_DNA"/>
</dbReference>
<dbReference type="GO" id="GO:0016020">
    <property type="term" value="C:membrane"/>
    <property type="evidence" value="ECO:0007669"/>
    <property type="project" value="UniProtKB-SubCell"/>
</dbReference>
<evidence type="ECO:0000256" key="2">
    <source>
        <dbReference type="ARBA" id="ARBA00009045"/>
    </source>
</evidence>
<evidence type="ECO:0000256" key="6">
    <source>
        <dbReference type="ARBA" id="ARBA00022989"/>
    </source>
</evidence>
<feature type="compositionally biased region" description="Low complexity" evidence="8">
    <location>
        <begin position="333"/>
        <end position="347"/>
    </location>
</feature>
<evidence type="ECO:0000313" key="11">
    <source>
        <dbReference type="EMBL" id="KJE92390.1"/>
    </source>
</evidence>
<keyword evidence="7 9" id="KW-0472">Membrane</keyword>
<evidence type="ECO:0000256" key="3">
    <source>
        <dbReference type="ARBA" id="ARBA00022670"/>
    </source>
</evidence>
<keyword evidence="4 9" id="KW-0812">Transmembrane</keyword>
<dbReference type="Proteomes" id="UP000008743">
    <property type="component" value="Unassembled WGS sequence"/>
</dbReference>
<feature type="compositionally biased region" description="Polar residues" evidence="8">
    <location>
        <begin position="298"/>
        <end position="325"/>
    </location>
</feature>
<feature type="transmembrane region" description="Helical" evidence="9">
    <location>
        <begin position="182"/>
        <end position="199"/>
    </location>
</feature>
<evidence type="ECO:0000256" key="8">
    <source>
        <dbReference type="SAM" id="MobiDB-lite"/>
    </source>
</evidence>
<dbReference type="InterPro" id="IPR035952">
    <property type="entry name" value="Rhomboid-like_sf"/>
</dbReference>
<evidence type="ECO:0000256" key="7">
    <source>
        <dbReference type="ARBA" id="ARBA00023136"/>
    </source>
</evidence>
<gene>
    <name evidence="11" type="ORF">CAOG_009657</name>
</gene>
<dbReference type="SUPFAM" id="SSF144091">
    <property type="entry name" value="Rhomboid-like"/>
    <property type="match status" value="1"/>
</dbReference>
<reference evidence="12" key="1">
    <citation type="submission" date="2011-02" db="EMBL/GenBank/DDBJ databases">
        <title>The Genome Sequence of Capsaspora owczarzaki ATCC 30864.</title>
        <authorList>
            <person name="Russ C."/>
            <person name="Cuomo C."/>
            <person name="Burger G."/>
            <person name="Gray M.W."/>
            <person name="Holland P.W.H."/>
            <person name="King N."/>
            <person name="Lang F.B.F."/>
            <person name="Roger A.J."/>
            <person name="Ruiz-Trillo I."/>
            <person name="Young S.K."/>
            <person name="Zeng Q."/>
            <person name="Gargeya S."/>
            <person name="Alvarado L."/>
            <person name="Berlin A."/>
            <person name="Chapman S.B."/>
            <person name="Chen Z."/>
            <person name="Freedman E."/>
            <person name="Gellesch M."/>
            <person name="Goldberg J."/>
            <person name="Griggs A."/>
            <person name="Gujja S."/>
            <person name="Heilman E."/>
            <person name="Heiman D."/>
            <person name="Howarth C."/>
            <person name="Mehta T."/>
            <person name="Neiman D."/>
            <person name="Pearson M."/>
            <person name="Roberts A."/>
            <person name="Saif S."/>
            <person name="Shea T."/>
            <person name="Shenoy N."/>
            <person name="Sisk P."/>
            <person name="Stolte C."/>
            <person name="Sykes S."/>
            <person name="White J."/>
            <person name="Yandava C."/>
            <person name="Haas B."/>
            <person name="Nusbaum C."/>
            <person name="Birren B."/>
        </authorList>
    </citation>
    <scope>NUCLEOTIDE SEQUENCE</scope>
    <source>
        <strain evidence="12">ATCC 30864</strain>
    </source>
</reference>
<dbReference type="GO" id="GO:0006508">
    <property type="term" value="P:proteolysis"/>
    <property type="evidence" value="ECO:0007669"/>
    <property type="project" value="UniProtKB-KW"/>
</dbReference>
<evidence type="ECO:0000256" key="1">
    <source>
        <dbReference type="ARBA" id="ARBA00004141"/>
    </source>
</evidence>
<dbReference type="PANTHER" id="PTHR43066">
    <property type="entry name" value="RHOMBOID-RELATED PROTEIN"/>
    <property type="match status" value="1"/>
</dbReference>
<dbReference type="InterPro" id="IPR022764">
    <property type="entry name" value="Peptidase_S54_rhomboid_dom"/>
</dbReference>
<keyword evidence="12" id="KW-1185">Reference proteome</keyword>
<sequence length="379" mass="41277">MLALLAVIITRPASFACLFALLSGFFGFLNYKVDFEQVTFSYAAVYERQQLSRIITAPFFHASLVHLLMNMSAVWTCSFFEEERGTLEYMRATALLIGLSAFVHLALTHCLVLHANWRGLVERRDSYRTCLSVGYSGVAFGLATLLGLAHPMYPVPFLFANFPAWSAPLFNLILTQFLVRRASLLAHVSGIIAGVFLHFGGLDVVSNFAVFCLAAQFVGGYMLEHDMWPFENLADGPAAVLDLPLQVNLIPSSVIAERLDRRHQLESVMVGAPAPHRPGLYDMSAAQSQSGFASQVSRGSSSNVRNTSFPLPAASLSSGQSTSLPVTPYRGGASTSSAPSAVSTAARPARDDELDPELSYPIDAPFRSFSPTHPHPSRR</sequence>
<dbReference type="Gene3D" id="1.20.1540.10">
    <property type="entry name" value="Rhomboid-like"/>
    <property type="match status" value="1"/>
</dbReference>
<dbReference type="InParanoid" id="A0A0D2WMZ8"/>
<feature type="transmembrane region" description="Helical" evidence="9">
    <location>
        <begin position="129"/>
        <end position="149"/>
    </location>
</feature>
<feature type="transmembrane region" description="Helical" evidence="9">
    <location>
        <begin position="12"/>
        <end position="33"/>
    </location>
</feature>
<evidence type="ECO:0000259" key="10">
    <source>
        <dbReference type="Pfam" id="PF01694"/>
    </source>
</evidence>